<reference evidence="11" key="1">
    <citation type="submission" date="2020-11" db="EMBL/GenBank/DDBJ databases">
        <authorList>
            <person name="Tran Van P."/>
        </authorList>
    </citation>
    <scope>NUCLEOTIDE SEQUENCE</scope>
</reference>
<protein>
    <submittedName>
        <fullName evidence="11">Uncharacterized protein</fullName>
    </submittedName>
</protein>
<keyword evidence="4" id="KW-0863">Zinc-finger</keyword>
<evidence type="ECO:0000256" key="1">
    <source>
        <dbReference type="ARBA" id="ARBA00004123"/>
    </source>
</evidence>
<evidence type="ECO:0000256" key="3">
    <source>
        <dbReference type="ARBA" id="ARBA00022737"/>
    </source>
</evidence>
<feature type="region of interest" description="Disordered" evidence="10">
    <location>
        <begin position="1"/>
        <end position="38"/>
    </location>
</feature>
<dbReference type="FunFam" id="3.30.160.60:FF:001450">
    <property type="entry name" value="zinc finger protein 774"/>
    <property type="match status" value="1"/>
</dbReference>
<dbReference type="GO" id="GO:0008270">
    <property type="term" value="F:zinc ion binding"/>
    <property type="evidence" value="ECO:0007669"/>
    <property type="project" value="UniProtKB-KW"/>
</dbReference>
<dbReference type="GO" id="GO:0000978">
    <property type="term" value="F:RNA polymerase II cis-regulatory region sequence-specific DNA binding"/>
    <property type="evidence" value="ECO:0007669"/>
    <property type="project" value="TreeGrafter"/>
</dbReference>
<evidence type="ECO:0000256" key="6">
    <source>
        <dbReference type="ARBA" id="ARBA00023015"/>
    </source>
</evidence>
<name>A0A7R8WLP3_9CRUS</name>
<dbReference type="GO" id="GO:0001227">
    <property type="term" value="F:DNA-binding transcription repressor activity, RNA polymerase II-specific"/>
    <property type="evidence" value="ECO:0007669"/>
    <property type="project" value="TreeGrafter"/>
</dbReference>
<dbReference type="PANTHER" id="PTHR24399">
    <property type="entry name" value="ZINC FINGER AND BTB DOMAIN-CONTAINING"/>
    <property type="match status" value="1"/>
</dbReference>
<keyword evidence="3" id="KW-0677">Repeat</keyword>
<dbReference type="Pfam" id="PF00096">
    <property type="entry name" value="zf-C2H2"/>
    <property type="match status" value="2"/>
</dbReference>
<gene>
    <name evidence="11" type="ORF">CTOB1V02_LOCUS11927</name>
</gene>
<keyword evidence="5" id="KW-0862">Zinc</keyword>
<dbReference type="AlphaFoldDB" id="A0A7R8WLP3"/>
<keyword evidence="8" id="KW-0804">Transcription</keyword>
<evidence type="ECO:0000256" key="9">
    <source>
        <dbReference type="ARBA" id="ARBA00023242"/>
    </source>
</evidence>
<evidence type="ECO:0000256" key="4">
    <source>
        <dbReference type="ARBA" id="ARBA00022771"/>
    </source>
</evidence>
<sequence length="207" mass="22756">MASEVQKEPSGFEVQSLDEVSHSEVSSDPNDFSGLGETLPLVDVIPGSMDNNNETCDVPDQIKVSEDDGTVRKGKNLVGHCQQKKRFTCAVCGKSLSRKQSLQSHELTHTGEKPLACRICGKAFARRSALSRHKLIHTGFRSKEGFEGHARKHSEGEQSVCALCGEPFRLVEDLEKHLKWHIQGTRKDSKGTQGNTLKGSNPFVLCV</sequence>
<dbReference type="SUPFAM" id="SSF57667">
    <property type="entry name" value="beta-beta-alpha zinc fingers"/>
    <property type="match status" value="1"/>
</dbReference>
<dbReference type="GO" id="GO:0005654">
    <property type="term" value="C:nucleoplasm"/>
    <property type="evidence" value="ECO:0007669"/>
    <property type="project" value="TreeGrafter"/>
</dbReference>
<dbReference type="Gene3D" id="3.30.160.60">
    <property type="entry name" value="Classic Zinc Finger"/>
    <property type="match status" value="3"/>
</dbReference>
<dbReference type="OrthoDB" id="654211at2759"/>
<dbReference type="InterPro" id="IPR013087">
    <property type="entry name" value="Znf_C2H2_type"/>
</dbReference>
<dbReference type="FunFam" id="3.30.160.60:FF:000557">
    <property type="entry name" value="zinc finger and SCAN domain-containing protein 29"/>
    <property type="match status" value="1"/>
</dbReference>
<proteinExistence type="predicted"/>
<comment type="subcellular location">
    <subcellularLocation>
        <location evidence="1">Nucleus</location>
    </subcellularLocation>
</comment>
<dbReference type="PANTHER" id="PTHR24399:SF23">
    <property type="entry name" value="C2H2-TYPE DOMAIN-CONTAINING PROTEIN"/>
    <property type="match status" value="1"/>
</dbReference>
<dbReference type="InterPro" id="IPR036236">
    <property type="entry name" value="Znf_C2H2_sf"/>
</dbReference>
<evidence type="ECO:0000256" key="10">
    <source>
        <dbReference type="SAM" id="MobiDB-lite"/>
    </source>
</evidence>
<evidence type="ECO:0000256" key="8">
    <source>
        <dbReference type="ARBA" id="ARBA00023163"/>
    </source>
</evidence>
<dbReference type="PROSITE" id="PS50157">
    <property type="entry name" value="ZINC_FINGER_C2H2_2"/>
    <property type="match status" value="3"/>
</dbReference>
<evidence type="ECO:0000313" key="11">
    <source>
        <dbReference type="EMBL" id="CAD7234109.1"/>
    </source>
</evidence>
<accession>A0A7R8WLP3</accession>
<dbReference type="SMART" id="SM00355">
    <property type="entry name" value="ZnF_C2H2"/>
    <property type="match status" value="3"/>
</dbReference>
<dbReference type="EMBL" id="OB667778">
    <property type="protein sequence ID" value="CAD7234109.1"/>
    <property type="molecule type" value="Genomic_DNA"/>
</dbReference>
<evidence type="ECO:0000256" key="7">
    <source>
        <dbReference type="ARBA" id="ARBA00023125"/>
    </source>
</evidence>
<keyword evidence="6" id="KW-0805">Transcription regulation</keyword>
<evidence type="ECO:0000256" key="2">
    <source>
        <dbReference type="ARBA" id="ARBA00022723"/>
    </source>
</evidence>
<keyword evidence="2" id="KW-0479">Metal-binding</keyword>
<dbReference type="PROSITE" id="PS00028">
    <property type="entry name" value="ZINC_FINGER_C2H2_1"/>
    <property type="match status" value="3"/>
</dbReference>
<keyword evidence="7" id="KW-0238">DNA-binding</keyword>
<keyword evidence="9" id="KW-0539">Nucleus</keyword>
<evidence type="ECO:0000256" key="5">
    <source>
        <dbReference type="ARBA" id="ARBA00022833"/>
    </source>
</evidence>
<organism evidence="11">
    <name type="scientific">Cyprideis torosa</name>
    <dbReference type="NCBI Taxonomy" id="163714"/>
    <lineage>
        <taxon>Eukaryota</taxon>
        <taxon>Metazoa</taxon>
        <taxon>Ecdysozoa</taxon>
        <taxon>Arthropoda</taxon>
        <taxon>Crustacea</taxon>
        <taxon>Oligostraca</taxon>
        <taxon>Ostracoda</taxon>
        <taxon>Podocopa</taxon>
        <taxon>Podocopida</taxon>
        <taxon>Cytherocopina</taxon>
        <taxon>Cytheroidea</taxon>
        <taxon>Cytherideidae</taxon>
        <taxon>Cyprideis</taxon>
    </lineage>
</organism>
<feature type="non-terminal residue" evidence="11">
    <location>
        <position position="207"/>
    </location>
</feature>